<dbReference type="EC" id="2.1.1.234" evidence="2"/>
<protein>
    <submittedName>
        <fullName evidence="2">dTDP-3-amino-3,4, 6-trideoxy-alpha-D-glucopyranose</fullName>
        <ecNumber evidence="2">2.1.1.234</ecNumber>
    </submittedName>
</protein>
<dbReference type="KEGG" id="knv:Pan216_49630"/>
<dbReference type="CDD" id="cd02440">
    <property type="entry name" value="AdoMet_MTases"/>
    <property type="match status" value="1"/>
</dbReference>
<evidence type="ECO:0000259" key="1">
    <source>
        <dbReference type="Pfam" id="PF13649"/>
    </source>
</evidence>
<dbReference type="PANTHER" id="PTHR42912">
    <property type="entry name" value="METHYLTRANSFERASE"/>
    <property type="match status" value="1"/>
</dbReference>
<dbReference type="GO" id="GO:0032259">
    <property type="term" value="P:methylation"/>
    <property type="evidence" value="ECO:0007669"/>
    <property type="project" value="UniProtKB-KW"/>
</dbReference>
<proteinExistence type="predicted"/>
<gene>
    <name evidence="2" type="primary">desVI</name>
    <name evidence="2" type="ORF">Pan216_49630</name>
</gene>
<dbReference type="InterPro" id="IPR050508">
    <property type="entry name" value="Methyltransf_Superfamily"/>
</dbReference>
<dbReference type="PANTHER" id="PTHR42912:SF80">
    <property type="entry name" value="METHYLTRANSFERASE DOMAIN-CONTAINING PROTEIN"/>
    <property type="match status" value="1"/>
</dbReference>
<evidence type="ECO:0000313" key="2">
    <source>
        <dbReference type="EMBL" id="QDU64075.1"/>
    </source>
</evidence>
<dbReference type="Gene3D" id="3.40.50.150">
    <property type="entry name" value="Vaccinia Virus protein VP39"/>
    <property type="match status" value="1"/>
</dbReference>
<dbReference type="AlphaFoldDB" id="A0A518BAR8"/>
<keyword evidence="3" id="KW-1185">Reference proteome</keyword>
<name>A0A518BAR8_9BACT</name>
<dbReference type="InterPro" id="IPR029063">
    <property type="entry name" value="SAM-dependent_MTases_sf"/>
</dbReference>
<reference evidence="2 3" key="1">
    <citation type="submission" date="2019-02" db="EMBL/GenBank/DDBJ databases">
        <title>Deep-cultivation of Planctomycetes and their phenomic and genomic characterization uncovers novel biology.</title>
        <authorList>
            <person name="Wiegand S."/>
            <person name="Jogler M."/>
            <person name="Boedeker C."/>
            <person name="Pinto D."/>
            <person name="Vollmers J."/>
            <person name="Rivas-Marin E."/>
            <person name="Kohn T."/>
            <person name="Peeters S.H."/>
            <person name="Heuer A."/>
            <person name="Rast P."/>
            <person name="Oberbeckmann S."/>
            <person name="Bunk B."/>
            <person name="Jeske O."/>
            <person name="Meyerdierks A."/>
            <person name="Storesund J.E."/>
            <person name="Kallscheuer N."/>
            <person name="Luecker S."/>
            <person name="Lage O.M."/>
            <person name="Pohl T."/>
            <person name="Merkel B.J."/>
            <person name="Hornburger P."/>
            <person name="Mueller R.-W."/>
            <person name="Bruemmer F."/>
            <person name="Labrenz M."/>
            <person name="Spormann A.M."/>
            <person name="Op den Camp H."/>
            <person name="Overmann J."/>
            <person name="Amann R."/>
            <person name="Jetten M.S.M."/>
            <person name="Mascher T."/>
            <person name="Medema M.H."/>
            <person name="Devos D.P."/>
            <person name="Kaster A.-K."/>
            <person name="Ovreas L."/>
            <person name="Rohde M."/>
            <person name="Galperin M.Y."/>
            <person name="Jogler C."/>
        </authorList>
    </citation>
    <scope>NUCLEOTIDE SEQUENCE [LARGE SCALE GENOMIC DNA]</scope>
    <source>
        <strain evidence="2 3">Pan216</strain>
    </source>
</reference>
<dbReference type="GO" id="GO:0008168">
    <property type="term" value="F:methyltransferase activity"/>
    <property type="evidence" value="ECO:0007669"/>
    <property type="project" value="UniProtKB-KW"/>
</dbReference>
<organism evidence="2 3">
    <name type="scientific">Kolteria novifilia</name>
    <dbReference type="NCBI Taxonomy" id="2527975"/>
    <lineage>
        <taxon>Bacteria</taxon>
        <taxon>Pseudomonadati</taxon>
        <taxon>Planctomycetota</taxon>
        <taxon>Planctomycetia</taxon>
        <taxon>Kolteriales</taxon>
        <taxon>Kolteriaceae</taxon>
        <taxon>Kolteria</taxon>
    </lineage>
</organism>
<dbReference type="InterPro" id="IPR041698">
    <property type="entry name" value="Methyltransf_25"/>
</dbReference>
<keyword evidence="2" id="KW-0489">Methyltransferase</keyword>
<evidence type="ECO:0000313" key="3">
    <source>
        <dbReference type="Proteomes" id="UP000317093"/>
    </source>
</evidence>
<feature type="domain" description="Methyltransferase" evidence="1">
    <location>
        <begin position="69"/>
        <end position="165"/>
    </location>
</feature>
<dbReference type="Proteomes" id="UP000317093">
    <property type="component" value="Chromosome"/>
</dbReference>
<dbReference type="OrthoDB" id="9804312at2"/>
<keyword evidence="2" id="KW-0808">Transferase</keyword>
<dbReference type="Pfam" id="PF13649">
    <property type="entry name" value="Methyltransf_25"/>
    <property type="match status" value="1"/>
</dbReference>
<dbReference type="SUPFAM" id="SSF53335">
    <property type="entry name" value="S-adenosyl-L-methionine-dependent methyltransferases"/>
    <property type="match status" value="1"/>
</dbReference>
<accession>A0A518BAR8</accession>
<sequence>MPSNESQPRAKRRRVADWELPPGVNRPLWDYMSEAHIARDYDATFAETNLIKLDRDFLTRHFRAPGRLVDLGCGTGRLLTHFSQRGLETLGVDLSEEMLAVCREKREELGAPIGLLKANLCDLEVLRDGSFAYACCMFSTMGMIIGREQRRRFLAEVRRVLKPSGLFGLHVHNRWYNLSDRQGRGWFARDLVKRVLRRHDTGDKVMKNYRGIPGLTLHLFTATELRAELGRAGFDIVDWVPLTSSRRESFPAGTLLRDLRANGWLVMTRRSSR</sequence>
<dbReference type="EMBL" id="CP036279">
    <property type="protein sequence ID" value="QDU64075.1"/>
    <property type="molecule type" value="Genomic_DNA"/>
</dbReference>
<dbReference type="RefSeq" id="WP_145262015.1">
    <property type="nucleotide sequence ID" value="NZ_CP036279.1"/>
</dbReference>